<feature type="domain" description="Integrase zinc-binding" evidence="5">
    <location>
        <begin position="398"/>
        <end position="454"/>
    </location>
</feature>
<dbReference type="InterPro" id="IPR050951">
    <property type="entry name" value="Retrovirus_Pol_polyprotein"/>
</dbReference>
<organism evidence="6 7">
    <name type="scientific">Cirrhinus molitorella</name>
    <name type="common">mud carp</name>
    <dbReference type="NCBI Taxonomy" id="172907"/>
    <lineage>
        <taxon>Eukaryota</taxon>
        <taxon>Metazoa</taxon>
        <taxon>Chordata</taxon>
        <taxon>Craniata</taxon>
        <taxon>Vertebrata</taxon>
        <taxon>Euteleostomi</taxon>
        <taxon>Actinopterygii</taxon>
        <taxon>Neopterygii</taxon>
        <taxon>Teleostei</taxon>
        <taxon>Ostariophysi</taxon>
        <taxon>Cypriniformes</taxon>
        <taxon>Cyprinidae</taxon>
        <taxon>Labeoninae</taxon>
        <taxon>Labeonini</taxon>
        <taxon>Cirrhinus</taxon>
    </lineage>
</organism>
<evidence type="ECO:0000256" key="1">
    <source>
        <dbReference type="ARBA" id="ARBA00010879"/>
    </source>
</evidence>
<dbReference type="PANTHER" id="PTHR37984:SF15">
    <property type="entry name" value="INTEGRASE CATALYTIC DOMAIN-CONTAINING PROTEIN"/>
    <property type="match status" value="1"/>
</dbReference>
<dbReference type="Gene3D" id="3.10.10.10">
    <property type="entry name" value="HIV Type 1 Reverse Transcriptase, subunit A, domain 1"/>
    <property type="match status" value="1"/>
</dbReference>
<dbReference type="InterPro" id="IPR043502">
    <property type="entry name" value="DNA/RNA_pol_sf"/>
</dbReference>
<reference evidence="6 7" key="1">
    <citation type="submission" date="2023-09" db="EMBL/GenBank/DDBJ databases">
        <authorList>
            <person name="Wang M."/>
        </authorList>
    </citation>
    <scope>NUCLEOTIDE SEQUENCE [LARGE SCALE GENOMIC DNA]</scope>
    <source>
        <strain evidence="6">GT-2023</strain>
        <tissue evidence="6">Liver</tissue>
    </source>
</reference>
<dbReference type="Gene3D" id="3.30.70.270">
    <property type="match status" value="1"/>
</dbReference>
<dbReference type="InterPro" id="IPR036397">
    <property type="entry name" value="RNaseH_sf"/>
</dbReference>
<evidence type="ECO:0000259" key="4">
    <source>
        <dbReference type="Pfam" id="PF00078"/>
    </source>
</evidence>
<name>A0ABR3L5K2_9TELE</name>
<dbReference type="Gene3D" id="1.10.340.70">
    <property type="match status" value="1"/>
</dbReference>
<dbReference type="SUPFAM" id="SSF53098">
    <property type="entry name" value="Ribonuclease H-like"/>
    <property type="match status" value="1"/>
</dbReference>
<dbReference type="SUPFAM" id="SSF47353">
    <property type="entry name" value="Retrovirus capsid dimerization domain-like"/>
    <property type="match status" value="1"/>
</dbReference>
<dbReference type="Pfam" id="PF17921">
    <property type="entry name" value="Integrase_H2C2"/>
    <property type="match status" value="1"/>
</dbReference>
<dbReference type="SUPFAM" id="SSF56672">
    <property type="entry name" value="DNA/RNA polymerases"/>
    <property type="match status" value="1"/>
</dbReference>
<evidence type="ECO:0000313" key="7">
    <source>
        <dbReference type="Proteomes" id="UP001558613"/>
    </source>
</evidence>
<evidence type="ECO:0000256" key="3">
    <source>
        <dbReference type="ARBA" id="ARBA00039658"/>
    </source>
</evidence>
<dbReference type="EMBL" id="JAYMGO010000025">
    <property type="protein sequence ID" value="KAL1248098.1"/>
    <property type="molecule type" value="Genomic_DNA"/>
</dbReference>
<dbReference type="Pfam" id="PF00078">
    <property type="entry name" value="RVT_1"/>
    <property type="match status" value="1"/>
</dbReference>
<dbReference type="InterPro" id="IPR000477">
    <property type="entry name" value="RT_dom"/>
</dbReference>
<dbReference type="Proteomes" id="UP001558613">
    <property type="component" value="Unassembled WGS sequence"/>
</dbReference>
<keyword evidence="7" id="KW-1185">Reference proteome</keyword>
<dbReference type="PANTHER" id="PTHR37984">
    <property type="entry name" value="PROTEIN CBG26694"/>
    <property type="match status" value="1"/>
</dbReference>
<dbReference type="InterPro" id="IPR012337">
    <property type="entry name" value="RNaseH-like_sf"/>
</dbReference>
<dbReference type="CDD" id="cd01647">
    <property type="entry name" value="RT_LTR"/>
    <property type="match status" value="1"/>
</dbReference>
<accession>A0ABR3L5K2</accession>
<dbReference type="InterPro" id="IPR041588">
    <property type="entry name" value="Integrase_H2C2"/>
</dbReference>
<evidence type="ECO:0000313" key="6">
    <source>
        <dbReference type="EMBL" id="KAL1248098.1"/>
    </source>
</evidence>
<protein>
    <recommendedName>
        <fullName evidence="3">Gypsy retrotransposon integrase-like protein 1</fullName>
        <ecNumber evidence="2">3.1.26.4</ecNumber>
    </recommendedName>
</protein>
<comment type="similarity">
    <text evidence="1">Belongs to the beta type-B retroviral polymerase family. HERV class-II K(HML-2) pol subfamily.</text>
</comment>
<dbReference type="EC" id="3.1.26.4" evidence="2"/>
<dbReference type="Gene3D" id="3.30.420.10">
    <property type="entry name" value="Ribonuclease H-like superfamily/Ribonuclease H"/>
    <property type="match status" value="2"/>
</dbReference>
<evidence type="ECO:0000259" key="5">
    <source>
        <dbReference type="Pfam" id="PF17921"/>
    </source>
</evidence>
<evidence type="ECO:0000256" key="2">
    <source>
        <dbReference type="ARBA" id="ARBA00012180"/>
    </source>
</evidence>
<feature type="domain" description="Reverse transcriptase" evidence="4">
    <location>
        <begin position="867"/>
        <end position="933"/>
    </location>
</feature>
<gene>
    <name evidence="6" type="ORF">QQF64_023474</name>
</gene>
<dbReference type="InterPro" id="IPR043128">
    <property type="entry name" value="Rev_trsase/Diguanyl_cyclase"/>
</dbReference>
<comment type="caution">
    <text evidence="6">The sequence shown here is derived from an EMBL/GenBank/DDBJ whole genome shotgun (WGS) entry which is preliminary data.</text>
</comment>
<sequence length="936" mass="104246">MWLVSLEPADYKKGGAPERWRAHFGVCVKTARKKDVREVILTVLVQQGVLPTVESVHGIDMNDNDGTSDEEQGATGLMSLSLRLIAKNFARHVKSANQTFIEYAVEKVFSFDKWCQSSKTNTLEQLRELVLIEDFKNSVSDKIVGMISLTGLVEDQVPVILLRDTGTAQSFILQSALPFSKETYCGSDVLVQGIEMGIVKVPLHKLHLQSKLITGFVKVAVRSELPVKGISMIIGNDLAGGKVCPLPEVVDNPFDEPSVLNKDHAADLTLFPACAITRAQSRKFHNVVDLSDSFLLDDEDTPQPVVFQPKEFDLKSLSPATGAEGNSLDVLLSVDRTSFIAEQARDQSLTRCKDVAVTRELIETKPIGYYFEDGLLMRKWTPSVAGESACNTIFQIVVPECFREQVLSVAHDKAAGHLGVTKTRYRVTRHFFWPGITSDVSKYCRSCHTCQMVGKPNQVISPAPLKPIPVIGEPFYRIVLDCVGPLPKTKSGYTYLLTLMCAATRFPEAIPIRSLRAKTIVKALVGFFFNIWSSESRSDGPSAFHPESQGSLERFHQTLKTMLRTYCTESEKEWDESLPFLLFAVRETVQESLGFSPAELVFAHTVRGPLKLLKENWLSEGNSVVNVLDYVSSFRERLHRACEFAQSALSDAQSKMKEHFDKCATARSFEKGDKVLVLLPLPGSTLQAKFSVPYVVDTDYIICTPDRRRKTRVCHINMIKRYVVRGEEKESKSSVIPSVPISVVPLSCLDDDNDELCLRSMPTSSVRLNNSEVLSDLNSYLLHLSDIQRADVVKLINSFLCLFSDVPTQTTVIKHDIEVCGHSPIKQNAYRVNPAKRKIIESEVKYLLENGLAVPSSSAWSSPCLLVPKPDGTHRFCTDYRKVNAITKPDSFPLPLMEDCVDNVGSAQFVTKLDLLKGYWQVPLTKRAAEIAACHS</sequence>
<proteinExistence type="inferred from homology"/>